<dbReference type="RefSeq" id="WP_080860547.1">
    <property type="nucleotide sequence ID" value="NZ_NAEW01000020.1"/>
</dbReference>
<gene>
    <name evidence="3" type="ORF">BZK42_23910</name>
</gene>
<evidence type="ECO:0000313" key="4">
    <source>
        <dbReference type="Proteomes" id="UP000192573"/>
    </source>
</evidence>
<protein>
    <submittedName>
        <fullName evidence="3">F7-2 fimbrial protein</fullName>
    </submittedName>
</protein>
<dbReference type="PANTHER" id="PTHR33420:SF26">
    <property type="entry name" value="FIMBRIAL SUBUNIT"/>
    <property type="match status" value="1"/>
</dbReference>
<reference evidence="3 4" key="1">
    <citation type="submission" date="2017-03" db="EMBL/GenBank/DDBJ databases">
        <authorList>
            <person name="Afonso C.L."/>
            <person name="Miller P.J."/>
            <person name="Scott M.A."/>
            <person name="Spackman E."/>
            <person name="Goraichik I."/>
            <person name="Dimitrov K.M."/>
            <person name="Suarez D.L."/>
            <person name="Swayne D.E."/>
        </authorList>
    </citation>
    <scope>NUCLEOTIDE SEQUENCE [LARGE SCALE GENOMIC DNA]</scope>
    <source>
        <strain evidence="3 4">ATCC 51113</strain>
    </source>
</reference>
<comment type="caution">
    <text evidence="3">The sequence shown here is derived from an EMBL/GenBank/DDBJ whole genome shotgun (WGS) entry which is preliminary data.</text>
</comment>
<keyword evidence="1" id="KW-0732">Signal</keyword>
<dbReference type="InterPro" id="IPR008966">
    <property type="entry name" value="Adhesion_dom_sf"/>
</dbReference>
<dbReference type="Gene3D" id="2.60.40.1090">
    <property type="entry name" value="Fimbrial-type adhesion domain"/>
    <property type="match status" value="1"/>
</dbReference>
<sequence>MKKSLVAGVVAMAMFSFGAQANGQGVVNFKGTVIDAPCGIASESADQTIDFGQISKAHLEANGISVKKDLDIKLVNCTLAKPGAPGGNPGAFKTVQVAFTGTTVGAQKDELGTSGNTGTAIVVSEAGGKLVKFDGTAGDPSNLKEGDTTLRYSTWVKKATGGTLSEGDFSAVANFNLTYQ</sequence>
<name>A0A1V8NSZ6_CITBR</name>
<evidence type="ECO:0000313" key="3">
    <source>
        <dbReference type="EMBL" id="OQM39552.1"/>
    </source>
</evidence>
<feature type="chain" id="PRO_5012167059" evidence="1">
    <location>
        <begin position="22"/>
        <end position="180"/>
    </location>
</feature>
<evidence type="ECO:0000256" key="1">
    <source>
        <dbReference type="SAM" id="SignalP"/>
    </source>
</evidence>
<dbReference type="PANTHER" id="PTHR33420">
    <property type="entry name" value="FIMBRIAL SUBUNIT ELFA-RELATED"/>
    <property type="match status" value="1"/>
</dbReference>
<feature type="domain" description="Fimbrial-type adhesion" evidence="2">
    <location>
        <begin position="28"/>
        <end position="180"/>
    </location>
</feature>
<dbReference type="EMBL" id="NAEW01000020">
    <property type="protein sequence ID" value="OQM39552.1"/>
    <property type="molecule type" value="Genomic_DNA"/>
</dbReference>
<accession>A0A1V8NSZ6</accession>
<dbReference type="InterPro" id="IPR036937">
    <property type="entry name" value="Adhesion_dom_fimbrial_sf"/>
</dbReference>
<dbReference type="Pfam" id="PF00419">
    <property type="entry name" value="Fimbrial"/>
    <property type="match status" value="1"/>
</dbReference>
<dbReference type="GO" id="GO:0009289">
    <property type="term" value="C:pilus"/>
    <property type="evidence" value="ECO:0007669"/>
    <property type="project" value="InterPro"/>
</dbReference>
<proteinExistence type="predicted"/>
<dbReference type="InterPro" id="IPR000259">
    <property type="entry name" value="Adhesion_dom_fimbrial"/>
</dbReference>
<dbReference type="SUPFAM" id="SSF49401">
    <property type="entry name" value="Bacterial adhesins"/>
    <property type="match status" value="1"/>
</dbReference>
<dbReference type="AlphaFoldDB" id="A0A1V8NSZ6"/>
<dbReference type="InterPro" id="IPR050263">
    <property type="entry name" value="Bact_Fimbrial_Adh_Pro"/>
</dbReference>
<dbReference type="Proteomes" id="UP000192573">
    <property type="component" value="Unassembled WGS sequence"/>
</dbReference>
<dbReference type="GO" id="GO:0043709">
    <property type="term" value="P:cell adhesion involved in single-species biofilm formation"/>
    <property type="evidence" value="ECO:0007669"/>
    <property type="project" value="TreeGrafter"/>
</dbReference>
<feature type="signal peptide" evidence="1">
    <location>
        <begin position="1"/>
        <end position="21"/>
    </location>
</feature>
<evidence type="ECO:0000259" key="2">
    <source>
        <dbReference type="Pfam" id="PF00419"/>
    </source>
</evidence>
<organism evidence="3 4">
    <name type="scientific">Citrobacter braakii</name>
    <dbReference type="NCBI Taxonomy" id="57706"/>
    <lineage>
        <taxon>Bacteria</taxon>
        <taxon>Pseudomonadati</taxon>
        <taxon>Pseudomonadota</taxon>
        <taxon>Gammaproteobacteria</taxon>
        <taxon>Enterobacterales</taxon>
        <taxon>Enterobacteriaceae</taxon>
        <taxon>Citrobacter</taxon>
        <taxon>Citrobacter freundii complex</taxon>
    </lineage>
</organism>